<dbReference type="OrthoDB" id="466817at2"/>
<evidence type="ECO:0008006" key="3">
    <source>
        <dbReference type="Google" id="ProtNLM"/>
    </source>
</evidence>
<evidence type="ECO:0000313" key="1">
    <source>
        <dbReference type="EMBL" id="ATS17506.1"/>
    </source>
</evidence>
<keyword evidence="2" id="KW-1185">Reference proteome</keyword>
<dbReference type="RefSeq" id="WP_099797650.1">
    <property type="nucleotide sequence ID" value="NZ_CP018092.1"/>
</dbReference>
<evidence type="ECO:0000313" key="2">
    <source>
        <dbReference type="Proteomes" id="UP000231057"/>
    </source>
</evidence>
<proteinExistence type="predicted"/>
<dbReference type="KEGG" id="slw:BRW62_00690"/>
<reference evidence="2" key="2">
    <citation type="journal article" date="2022" name="Front. Microbiol.">
        <title>Comparative Genomic Analysis Revealed Distinct Molecular Components and Organization of CO2-Concentrating Mechanism in Thermophilic Cyanobacteria.</title>
        <authorList>
            <person name="Tang J."/>
            <person name="Zhou H."/>
            <person name="Yao D."/>
            <person name="Riaz S."/>
            <person name="You D."/>
            <person name="Klepacz-Smolka A."/>
            <person name="Daroch M."/>
        </authorList>
    </citation>
    <scope>NUCLEOTIDE SEQUENCE [LARGE SCALE GENOMIC DNA]</scope>
    <source>
        <strain evidence="2">PCC 6715</strain>
    </source>
</reference>
<protein>
    <recommendedName>
        <fullName evidence="3">Replication restart DNA helicase PriA</fullName>
    </recommendedName>
</protein>
<accession>A0A2D2PZ27</accession>
<name>A0A2D2PZ27_PARLV</name>
<sequence>MVTMQTIHCPHCGKLALRQRYGSVTHTQCPHCDYLMTMCDRTGRVLEAYTPEITHVGCYGANLTCTLERTTALC</sequence>
<organism evidence="1 2">
    <name type="scientific">Parathermosynechococcus lividus PCC 6715</name>
    <dbReference type="NCBI Taxonomy" id="1917166"/>
    <lineage>
        <taxon>Bacteria</taxon>
        <taxon>Bacillati</taxon>
        <taxon>Cyanobacteriota</taxon>
        <taxon>Cyanophyceae</taxon>
        <taxon>Acaryochloridales</taxon>
        <taxon>Thermosynechococcaceae</taxon>
        <taxon>Parathermosynechococcus</taxon>
    </lineage>
</organism>
<dbReference type="Proteomes" id="UP000231057">
    <property type="component" value="Chromosome"/>
</dbReference>
<dbReference type="AlphaFoldDB" id="A0A2D2PZ27"/>
<reference evidence="1 2" key="1">
    <citation type="submission" date="2016-11" db="EMBL/GenBank/DDBJ databases">
        <title>Complete genome sequence of thermophilic cyanobacteria strain Synechococcus sp. PCC6715.</title>
        <authorList>
            <person name="Tang J."/>
            <person name="Daroch M."/>
            <person name="Liang Y."/>
            <person name="Jiang D."/>
            <person name="Shah M."/>
        </authorList>
    </citation>
    <scope>NUCLEOTIDE SEQUENCE [LARGE SCALE GENOMIC DNA]</scope>
    <source>
        <strain evidence="1 2">PCC 6715</strain>
    </source>
</reference>
<dbReference type="EMBL" id="CP018092">
    <property type="protein sequence ID" value="ATS17506.1"/>
    <property type="molecule type" value="Genomic_DNA"/>
</dbReference>
<gene>
    <name evidence="1" type="ORF">BRW62_00690</name>
</gene>